<dbReference type="CTD" id="42578"/>
<evidence type="ECO:0000256" key="1">
    <source>
        <dbReference type="SAM" id="SignalP"/>
    </source>
</evidence>
<dbReference type="OrthoDB" id="7879817at2759"/>
<sequence>MNSVSLSLLIVCSLALAQAASWRQYEDYVESDEYVRPSWTHRHSEMWPCDVADYPAAHLLIHKVENRLDSIDNEQMRKNIVDYVVDRLRQCKTDEQMGEHCVKRSIGYAMSFISRHKRQYQQY</sequence>
<proteinExistence type="predicted"/>
<accession>A0A6P8XNT7</accession>
<protein>
    <submittedName>
        <fullName evidence="3">Uncharacterized protein LOC117573715</fullName>
    </submittedName>
</protein>
<feature type="chain" id="PRO_5028051079" evidence="1">
    <location>
        <begin position="20"/>
        <end position="123"/>
    </location>
</feature>
<gene>
    <name evidence="3" type="primary">LOC117573715</name>
</gene>
<feature type="signal peptide" evidence="1">
    <location>
        <begin position="1"/>
        <end position="19"/>
    </location>
</feature>
<dbReference type="RefSeq" id="XP_034112975.1">
    <property type="nucleotide sequence ID" value="XM_034257084.2"/>
</dbReference>
<evidence type="ECO:0000313" key="2">
    <source>
        <dbReference type="Proteomes" id="UP000515160"/>
    </source>
</evidence>
<evidence type="ECO:0000313" key="3">
    <source>
        <dbReference type="RefSeq" id="XP_034112975.1"/>
    </source>
</evidence>
<keyword evidence="2" id="KW-1185">Reference proteome</keyword>
<keyword evidence="1" id="KW-0732">Signal</keyword>
<dbReference type="GeneID" id="117573715"/>
<organism evidence="2 3">
    <name type="scientific">Drosophila albomicans</name>
    <name type="common">Fruit fly</name>
    <dbReference type="NCBI Taxonomy" id="7291"/>
    <lineage>
        <taxon>Eukaryota</taxon>
        <taxon>Metazoa</taxon>
        <taxon>Ecdysozoa</taxon>
        <taxon>Arthropoda</taxon>
        <taxon>Hexapoda</taxon>
        <taxon>Insecta</taxon>
        <taxon>Pterygota</taxon>
        <taxon>Neoptera</taxon>
        <taxon>Endopterygota</taxon>
        <taxon>Diptera</taxon>
        <taxon>Brachycera</taxon>
        <taxon>Muscomorpha</taxon>
        <taxon>Ephydroidea</taxon>
        <taxon>Drosophilidae</taxon>
        <taxon>Drosophila</taxon>
    </lineage>
</organism>
<reference evidence="3" key="1">
    <citation type="submission" date="2025-08" db="UniProtKB">
        <authorList>
            <consortium name="RefSeq"/>
        </authorList>
    </citation>
    <scope>IDENTIFICATION</scope>
    <source>
        <strain evidence="3">15112-1751.03</strain>
        <tissue evidence="3">Whole Adult</tissue>
    </source>
</reference>
<dbReference type="Proteomes" id="UP000515160">
    <property type="component" value="Chromosome 2R"/>
</dbReference>
<dbReference type="AlphaFoldDB" id="A0A6P8XNT7"/>
<name>A0A6P8XNT7_DROAB</name>